<sequence>MLPSRKRKRSTSQDLRMPKSVSSVKQYFMERFLDVNAHCTADHSSPQKRCWITNHLSLWNNLLHPVGIQLREDIPCKLTLETLAWCNPSTTEYRVVSAFLVKRLLNNHYCIHYVDLSYAGELFSDHRQQMSQIRLNAGLQQITLDGGQVSQPELCQLVRVILQGDPVRLKLRHVRFGATGMTSLVQSIATWTRLADLDLSENGLRGCDSLKLLEAVDTCKSIKYLKLDYNMVGVRGAQRLAKLLTTNTTLLRLSLLKTKMQEKGAVAIGNALAANNTLESLMIGENSIGSTGARAIASSLKVNTSLICLDLRYNDLANGGAICIAQMLPSNKTLRELHLHGNEIGEAGIVAIANSLANNSTLLELSLDGNLFDEEGVAALARLISCNKTLRRLSARTLQGFGSAEESHVFIEALALNQSLEGITFSVRLSCATEMLSQKLRCHETLQDLSIHTYLLDITLLFDALAANRSLRTLEVWNYSLDIDVSEAFENLLRTTKTIRAVSVSNRVSNAFLH</sequence>
<name>A0AC60P8G3_IXOPE</name>
<comment type="caution">
    <text evidence="1">The sequence shown here is derived from an EMBL/GenBank/DDBJ whole genome shotgun (WGS) entry which is preliminary data.</text>
</comment>
<accession>A0AC60P8G3</accession>
<organism evidence="1 2">
    <name type="scientific">Ixodes persulcatus</name>
    <name type="common">Taiga tick</name>
    <dbReference type="NCBI Taxonomy" id="34615"/>
    <lineage>
        <taxon>Eukaryota</taxon>
        <taxon>Metazoa</taxon>
        <taxon>Ecdysozoa</taxon>
        <taxon>Arthropoda</taxon>
        <taxon>Chelicerata</taxon>
        <taxon>Arachnida</taxon>
        <taxon>Acari</taxon>
        <taxon>Parasitiformes</taxon>
        <taxon>Ixodida</taxon>
        <taxon>Ixodoidea</taxon>
        <taxon>Ixodidae</taxon>
        <taxon>Ixodinae</taxon>
        <taxon>Ixodes</taxon>
    </lineage>
</organism>
<gene>
    <name evidence="1" type="ORF">HPB47_007159</name>
</gene>
<dbReference type="EMBL" id="JABSTQ010011046">
    <property type="protein sequence ID" value="KAG0415676.1"/>
    <property type="molecule type" value="Genomic_DNA"/>
</dbReference>
<keyword evidence="2" id="KW-1185">Reference proteome</keyword>
<evidence type="ECO:0000313" key="1">
    <source>
        <dbReference type="EMBL" id="KAG0415676.1"/>
    </source>
</evidence>
<dbReference type="Proteomes" id="UP000805193">
    <property type="component" value="Unassembled WGS sequence"/>
</dbReference>
<proteinExistence type="predicted"/>
<protein>
    <submittedName>
        <fullName evidence="1">Uncharacterized protein</fullName>
    </submittedName>
</protein>
<evidence type="ECO:0000313" key="2">
    <source>
        <dbReference type="Proteomes" id="UP000805193"/>
    </source>
</evidence>
<reference evidence="1 2" key="1">
    <citation type="journal article" date="2020" name="Cell">
        <title>Large-Scale Comparative Analyses of Tick Genomes Elucidate Their Genetic Diversity and Vector Capacities.</title>
        <authorList>
            <consortium name="Tick Genome and Microbiome Consortium (TIGMIC)"/>
            <person name="Jia N."/>
            <person name="Wang J."/>
            <person name="Shi W."/>
            <person name="Du L."/>
            <person name="Sun Y."/>
            <person name="Zhan W."/>
            <person name="Jiang J.F."/>
            <person name="Wang Q."/>
            <person name="Zhang B."/>
            <person name="Ji P."/>
            <person name="Bell-Sakyi L."/>
            <person name="Cui X.M."/>
            <person name="Yuan T.T."/>
            <person name="Jiang B.G."/>
            <person name="Yang W.F."/>
            <person name="Lam T.T."/>
            <person name="Chang Q.C."/>
            <person name="Ding S.J."/>
            <person name="Wang X.J."/>
            <person name="Zhu J.G."/>
            <person name="Ruan X.D."/>
            <person name="Zhao L."/>
            <person name="Wei J.T."/>
            <person name="Ye R.Z."/>
            <person name="Que T.C."/>
            <person name="Du C.H."/>
            <person name="Zhou Y.H."/>
            <person name="Cheng J.X."/>
            <person name="Dai P.F."/>
            <person name="Guo W.B."/>
            <person name="Han X.H."/>
            <person name="Huang E.J."/>
            <person name="Li L.F."/>
            <person name="Wei W."/>
            <person name="Gao Y.C."/>
            <person name="Liu J.Z."/>
            <person name="Shao H.Z."/>
            <person name="Wang X."/>
            <person name="Wang C.C."/>
            <person name="Yang T.C."/>
            <person name="Huo Q.B."/>
            <person name="Li W."/>
            <person name="Chen H.Y."/>
            <person name="Chen S.E."/>
            <person name="Zhou L.G."/>
            <person name="Ni X.B."/>
            <person name="Tian J.H."/>
            <person name="Sheng Y."/>
            <person name="Liu T."/>
            <person name="Pan Y.S."/>
            <person name="Xia L.Y."/>
            <person name="Li J."/>
            <person name="Zhao F."/>
            <person name="Cao W.C."/>
        </authorList>
    </citation>
    <scope>NUCLEOTIDE SEQUENCE [LARGE SCALE GENOMIC DNA]</scope>
    <source>
        <strain evidence="1">Iper-2018</strain>
    </source>
</reference>